<evidence type="ECO:0000313" key="2">
    <source>
        <dbReference type="EMBL" id="RFT07474.1"/>
    </source>
</evidence>
<dbReference type="RefSeq" id="WP_117141633.1">
    <property type="nucleotide sequence ID" value="NZ_CAKXKJ010000009.1"/>
</dbReference>
<dbReference type="PANTHER" id="PTHR43031">
    <property type="entry name" value="FAD-DEPENDENT OXIDOREDUCTASE"/>
    <property type="match status" value="1"/>
</dbReference>
<accession>A0A3E2B647</accession>
<dbReference type="SUPFAM" id="SSF52821">
    <property type="entry name" value="Rhodanese/Cell cycle control phosphatase"/>
    <property type="match status" value="1"/>
</dbReference>
<dbReference type="AlphaFoldDB" id="A0A3E2B647"/>
<keyword evidence="3" id="KW-1185">Reference proteome</keyword>
<evidence type="ECO:0000313" key="3">
    <source>
        <dbReference type="Proteomes" id="UP000260649"/>
    </source>
</evidence>
<feature type="domain" description="Rhodanese" evidence="1">
    <location>
        <begin position="21"/>
        <end position="105"/>
    </location>
</feature>
<dbReference type="OrthoDB" id="9800872at2"/>
<proteinExistence type="predicted"/>
<organism evidence="2 3">
    <name type="scientific">Evtepia gabavorous</name>
    <dbReference type="NCBI Taxonomy" id="2211183"/>
    <lineage>
        <taxon>Bacteria</taxon>
        <taxon>Bacillati</taxon>
        <taxon>Bacillota</taxon>
        <taxon>Clostridia</taxon>
        <taxon>Eubacteriales</taxon>
        <taxon>Evtepia</taxon>
    </lineage>
</organism>
<dbReference type="SMART" id="SM00450">
    <property type="entry name" value="RHOD"/>
    <property type="match status" value="1"/>
</dbReference>
<dbReference type="PROSITE" id="PS50206">
    <property type="entry name" value="RHODANESE_3"/>
    <property type="match status" value="1"/>
</dbReference>
<dbReference type="Proteomes" id="UP000260649">
    <property type="component" value="Unassembled WGS sequence"/>
</dbReference>
<dbReference type="EMBL" id="QQRQ01000002">
    <property type="protein sequence ID" value="RFT07474.1"/>
    <property type="molecule type" value="Genomic_DNA"/>
</dbReference>
<evidence type="ECO:0000259" key="1">
    <source>
        <dbReference type="PROSITE" id="PS50206"/>
    </source>
</evidence>
<dbReference type="GeneID" id="97994545"/>
<reference evidence="2 3" key="1">
    <citation type="submission" date="2018-07" db="EMBL/GenBank/DDBJ databases">
        <title>GABA Modulating Bacteria of the Human Gut Microbiota.</title>
        <authorList>
            <person name="Strandwitz P."/>
            <person name="Kim K.H."/>
            <person name="Terekhova D."/>
            <person name="Liu J.K."/>
            <person name="Sharma A."/>
            <person name="Levering J."/>
            <person name="Mcdonald D."/>
            <person name="Dietrich D."/>
            <person name="Ramadhar T.R."/>
            <person name="Lekbua A."/>
            <person name="Mroue N."/>
            <person name="Liston C."/>
            <person name="Stewart E.J."/>
            <person name="Dubin M.J."/>
            <person name="Zengler K."/>
            <person name="Knight R."/>
            <person name="Gilbert J.A."/>
            <person name="Clardy J."/>
            <person name="Lewis K."/>
        </authorList>
    </citation>
    <scope>NUCLEOTIDE SEQUENCE [LARGE SCALE GENOMIC DNA]</scope>
    <source>
        <strain evidence="2 3">KLE1738</strain>
    </source>
</reference>
<dbReference type="Pfam" id="PF00581">
    <property type="entry name" value="Rhodanese"/>
    <property type="match status" value="1"/>
</dbReference>
<sequence length="108" mass="11932">MGFLDFFFQTDINAGLAQYQADPKGVLLDVRTREEYTHGHIPGSQNLPLQEVTRIGTMVPDQSTPLYVHCYSGARSGRAVTALRRMGYSHVSNIGGIRDYRGKTEGGN</sequence>
<protein>
    <submittedName>
        <fullName evidence="2">Rhodanese-like domain-containing protein</fullName>
    </submittedName>
</protein>
<dbReference type="InterPro" id="IPR036873">
    <property type="entry name" value="Rhodanese-like_dom_sf"/>
</dbReference>
<name>A0A3E2B647_9FIRM</name>
<dbReference type="CDD" id="cd00158">
    <property type="entry name" value="RHOD"/>
    <property type="match status" value="1"/>
</dbReference>
<dbReference type="InterPro" id="IPR001763">
    <property type="entry name" value="Rhodanese-like_dom"/>
</dbReference>
<dbReference type="Gene3D" id="3.40.250.10">
    <property type="entry name" value="Rhodanese-like domain"/>
    <property type="match status" value="1"/>
</dbReference>
<gene>
    <name evidence="2" type="ORF">DV520_02180</name>
</gene>
<dbReference type="PANTHER" id="PTHR43031:SF18">
    <property type="entry name" value="RHODANESE-RELATED SULFURTRANSFERASES"/>
    <property type="match status" value="1"/>
</dbReference>
<comment type="caution">
    <text evidence="2">The sequence shown here is derived from an EMBL/GenBank/DDBJ whole genome shotgun (WGS) entry which is preliminary data.</text>
</comment>
<dbReference type="InterPro" id="IPR050229">
    <property type="entry name" value="GlpE_sulfurtransferase"/>
</dbReference>